<dbReference type="InterPro" id="IPR013320">
    <property type="entry name" value="ConA-like_dom_sf"/>
</dbReference>
<evidence type="ECO:0000313" key="3">
    <source>
        <dbReference type="Proteomes" id="UP001157353"/>
    </source>
</evidence>
<dbReference type="PROSITE" id="PS51257">
    <property type="entry name" value="PROKAR_LIPOPROTEIN"/>
    <property type="match status" value="1"/>
</dbReference>
<reference evidence="3" key="1">
    <citation type="journal article" date="2019" name="Int. J. Syst. Evol. Microbiol.">
        <title>The Global Catalogue of Microorganisms (GCM) 10K type strain sequencing project: providing services to taxonomists for standard genome sequencing and annotation.</title>
        <authorList>
            <consortium name="The Broad Institute Genomics Platform"/>
            <consortium name="The Broad Institute Genome Sequencing Center for Infectious Disease"/>
            <person name="Wu L."/>
            <person name="Ma J."/>
        </authorList>
    </citation>
    <scope>NUCLEOTIDE SEQUENCE [LARGE SCALE GENOMIC DNA]</scope>
    <source>
        <strain evidence="3">NBRC 103166</strain>
    </source>
</reference>
<evidence type="ECO:0000259" key="1">
    <source>
        <dbReference type="Pfam" id="PF08787"/>
    </source>
</evidence>
<proteinExistence type="predicted"/>
<dbReference type="Pfam" id="PF08787">
    <property type="entry name" value="Alginate_lyase2"/>
    <property type="match status" value="1"/>
</dbReference>
<sequence>MKLKHLKYSTIALAFLTVGCTTTSDAHKGDIASEQVAPAQYAQFSPILAASKLQISVPNAKPGSKEEVAVDSNFTGIVNDNFYVDKSSEAFVFKMEGYKLRNELRIMENFKTNDPNTIHRLSAELLLVDPYNSIKDSPKKRNEMTVLQVHNKGTVDDGKHGVGYIPHPLLRVVWLGDRNGIKNHYWAVIKTNDLNCKKMDGKVLDPECKNSYAKIDLGAASPTEATSFDISVGAEKLVIDVNGETKVDHSLDYWTHMLSYFKAGVYNQFENGQSEAHFNKLEYVVENK</sequence>
<keyword evidence="3" id="KW-1185">Reference proteome</keyword>
<organism evidence="2 3">
    <name type="scientific">Psychromonas marina</name>
    <dbReference type="NCBI Taxonomy" id="88364"/>
    <lineage>
        <taxon>Bacteria</taxon>
        <taxon>Pseudomonadati</taxon>
        <taxon>Pseudomonadota</taxon>
        <taxon>Gammaproteobacteria</taxon>
        <taxon>Alteromonadales</taxon>
        <taxon>Psychromonadaceae</taxon>
        <taxon>Psychromonas</taxon>
    </lineage>
</organism>
<dbReference type="Proteomes" id="UP001157353">
    <property type="component" value="Unassembled WGS sequence"/>
</dbReference>
<dbReference type="InterPro" id="IPR014895">
    <property type="entry name" value="Alginate_lyase_2"/>
</dbReference>
<comment type="caution">
    <text evidence="2">The sequence shown here is derived from an EMBL/GenBank/DDBJ whole genome shotgun (WGS) entry which is preliminary data.</text>
</comment>
<accession>A0ABQ6DYD0</accession>
<protein>
    <recommendedName>
        <fullName evidence="1">Alginate lyase 2 domain-containing protein</fullName>
    </recommendedName>
</protein>
<dbReference type="SUPFAM" id="SSF49899">
    <property type="entry name" value="Concanavalin A-like lectins/glucanases"/>
    <property type="match status" value="1"/>
</dbReference>
<evidence type="ECO:0000313" key="2">
    <source>
        <dbReference type="EMBL" id="GLS89990.1"/>
    </source>
</evidence>
<gene>
    <name evidence="2" type="ORF">GCM10007916_10570</name>
</gene>
<feature type="domain" description="Alginate lyase 2" evidence="1">
    <location>
        <begin position="51"/>
        <end position="282"/>
    </location>
</feature>
<dbReference type="EMBL" id="BSPQ01000002">
    <property type="protein sequence ID" value="GLS89990.1"/>
    <property type="molecule type" value="Genomic_DNA"/>
</dbReference>
<dbReference type="Gene3D" id="2.60.120.200">
    <property type="match status" value="1"/>
</dbReference>
<name>A0ABQ6DYD0_9GAMM</name>
<dbReference type="RefSeq" id="WP_284203112.1">
    <property type="nucleotide sequence ID" value="NZ_BSPQ01000002.1"/>
</dbReference>